<keyword evidence="2" id="KW-0677">Repeat</keyword>
<name>A0A7S3HM97_9STRA</name>
<feature type="region of interest" description="Disordered" evidence="3">
    <location>
        <begin position="271"/>
        <end position="323"/>
    </location>
</feature>
<sequence length="323" mass="36916">MVLASTSLTRSSKETADAYLQRVTHLHLQNKKIRVIESLDQCTNLKVLYLYDNQIELIQNIGFATILQYLYLHNNLIKEIPNLPMPSLKKLYLDDNEVQTVSGLSACVHLEELHIARQRLPTYASLHFERDSLSAISRTLQTLEISGNGISVLAPFSGLYNLRKLYCQDNKVIDLAEVEMIVSLPRLEEANFKGNPCCTQFKYRDTAIGASSDAFQILDEVAVPKHQQVAIRGLMAHRRKIGAMSRFQRAINTESGSQMEFDEQQYEGQYGNQYDDAPYEPAPHAQQQHMYDQAQQQQEEEYKGQEASEQNELDSFQQSTDNY</sequence>
<evidence type="ECO:0000256" key="3">
    <source>
        <dbReference type="SAM" id="MobiDB-lite"/>
    </source>
</evidence>
<dbReference type="PANTHER" id="PTHR46652:SF3">
    <property type="entry name" value="LEUCINE-RICH REPEAT-CONTAINING PROTEIN 9"/>
    <property type="match status" value="1"/>
</dbReference>
<keyword evidence="1" id="KW-0433">Leucine-rich repeat</keyword>
<accession>A0A7S3HM97</accession>
<dbReference type="SMART" id="SM00365">
    <property type="entry name" value="LRR_SD22"/>
    <property type="match status" value="5"/>
</dbReference>
<feature type="compositionally biased region" description="Low complexity" evidence="3">
    <location>
        <begin position="286"/>
        <end position="297"/>
    </location>
</feature>
<dbReference type="InterPro" id="IPR001611">
    <property type="entry name" value="Leu-rich_rpt"/>
</dbReference>
<reference evidence="4" key="1">
    <citation type="submission" date="2021-01" db="EMBL/GenBank/DDBJ databases">
        <authorList>
            <person name="Corre E."/>
            <person name="Pelletier E."/>
            <person name="Niang G."/>
            <person name="Scheremetjew M."/>
            <person name="Finn R."/>
            <person name="Kale V."/>
            <person name="Holt S."/>
            <person name="Cochrane G."/>
            <person name="Meng A."/>
            <person name="Brown T."/>
            <person name="Cohen L."/>
        </authorList>
    </citation>
    <scope>NUCLEOTIDE SEQUENCE</scope>
    <source>
        <strain evidence="4">CCAP 955/1</strain>
    </source>
</reference>
<gene>
    <name evidence="4" type="ORF">SELO1098_LOCUS28352</name>
</gene>
<dbReference type="EMBL" id="HBIC01055206">
    <property type="protein sequence ID" value="CAE0299498.1"/>
    <property type="molecule type" value="Transcribed_RNA"/>
</dbReference>
<proteinExistence type="predicted"/>
<evidence type="ECO:0000256" key="1">
    <source>
        <dbReference type="ARBA" id="ARBA00022614"/>
    </source>
</evidence>
<dbReference type="Pfam" id="PF12799">
    <property type="entry name" value="LRR_4"/>
    <property type="match status" value="3"/>
</dbReference>
<dbReference type="AlphaFoldDB" id="A0A7S3HM97"/>
<dbReference type="Gene3D" id="3.80.10.10">
    <property type="entry name" value="Ribonuclease Inhibitor"/>
    <property type="match status" value="2"/>
</dbReference>
<dbReference type="PROSITE" id="PS51450">
    <property type="entry name" value="LRR"/>
    <property type="match status" value="3"/>
</dbReference>
<feature type="compositionally biased region" description="Polar residues" evidence="3">
    <location>
        <begin position="307"/>
        <end position="323"/>
    </location>
</feature>
<organism evidence="4">
    <name type="scientific">Spumella elongata</name>
    <dbReference type="NCBI Taxonomy" id="89044"/>
    <lineage>
        <taxon>Eukaryota</taxon>
        <taxon>Sar</taxon>
        <taxon>Stramenopiles</taxon>
        <taxon>Ochrophyta</taxon>
        <taxon>Chrysophyceae</taxon>
        <taxon>Chromulinales</taxon>
        <taxon>Chromulinaceae</taxon>
        <taxon>Spumella</taxon>
    </lineage>
</organism>
<dbReference type="InterPro" id="IPR025875">
    <property type="entry name" value="Leu-rich_rpt_4"/>
</dbReference>
<protein>
    <submittedName>
        <fullName evidence="4">Uncharacterized protein</fullName>
    </submittedName>
</protein>
<dbReference type="SUPFAM" id="SSF52058">
    <property type="entry name" value="L domain-like"/>
    <property type="match status" value="1"/>
</dbReference>
<evidence type="ECO:0000313" key="4">
    <source>
        <dbReference type="EMBL" id="CAE0299498.1"/>
    </source>
</evidence>
<dbReference type="InterPro" id="IPR032675">
    <property type="entry name" value="LRR_dom_sf"/>
</dbReference>
<dbReference type="PANTHER" id="PTHR46652">
    <property type="entry name" value="LEUCINE-RICH REPEAT AND IQ DOMAIN-CONTAINING PROTEIN 1-RELATED"/>
    <property type="match status" value="1"/>
</dbReference>
<dbReference type="CDD" id="cd21340">
    <property type="entry name" value="PPP1R42"/>
    <property type="match status" value="1"/>
</dbReference>
<dbReference type="InterPro" id="IPR050836">
    <property type="entry name" value="SDS22/Internalin_LRR"/>
</dbReference>
<evidence type="ECO:0000256" key="2">
    <source>
        <dbReference type="ARBA" id="ARBA00022737"/>
    </source>
</evidence>